<evidence type="ECO:0000313" key="2">
    <source>
        <dbReference type="EMBL" id="NQV66637.1"/>
    </source>
</evidence>
<dbReference type="PANTHER" id="PTHR12992">
    <property type="entry name" value="NUDIX HYDROLASE"/>
    <property type="match status" value="1"/>
</dbReference>
<dbReference type="EMBL" id="JABMOJ010000551">
    <property type="protein sequence ID" value="NQV66637.1"/>
    <property type="molecule type" value="Genomic_DNA"/>
</dbReference>
<dbReference type="Pfam" id="PF00293">
    <property type="entry name" value="NUDIX"/>
    <property type="match status" value="1"/>
</dbReference>
<dbReference type="InterPro" id="IPR000086">
    <property type="entry name" value="NUDIX_hydrolase_dom"/>
</dbReference>
<sequence>MVPGTREAAVAAILRPGPQPEMLFILRASKDGDPWSGHMAFPGGHREPSDASLRATAERETWEEIGLDLTQHGRYLGQLDQVRANPRGRNIDMVVTPVVYILENPDVVMTPNYEVADILWGSLRDMHTGDSLTQRQSIVGNRPQAFTGYQVGNEVVWGLTLRMLDHFFGLLDPSFKPRGLEG</sequence>
<dbReference type="SUPFAM" id="SSF55811">
    <property type="entry name" value="Nudix"/>
    <property type="match status" value="1"/>
</dbReference>
<reference evidence="2" key="1">
    <citation type="submission" date="2020-05" db="EMBL/GenBank/DDBJ databases">
        <title>Sulfur intermediates as new biogeochemical hubs in an aquatic model microbial ecosystem.</title>
        <authorList>
            <person name="Vigneron A."/>
        </authorList>
    </citation>
    <scope>NUCLEOTIDE SEQUENCE</scope>
    <source>
        <strain evidence="2">Bin.250</strain>
    </source>
</reference>
<dbReference type="Gene3D" id="3.90.79.10">
    <property type="entry name" value="Nucleoside Triphosphate Pyrophosphohydrolase"/>
    <property type="match status" value="1"/>
</dbReference>
<proteinExistence type="predicted"/>
<accession>A0A972W1K4</accession>
<feature type="domain" description="Nudix hydrolase" evidence="1">
    <location>
        <begin position="4"/>
        <end position="146"/>
    </location>
</feature>
<dbReference type="AlphaFoldDB" id="A0A972W1K4"/>
<evidence type="ECO:0000259" key="1">
    <source>
        <dbReference type="PROSITE" id="PS51462"/>
    </source>
</evidence>
<name>A0A972W1K4_9GAMM</name>
<dbReference type="GO" id="GO:0010945">
    <property type="term" value="F:coenzyme A diphosphatase activity"/>
    <property type="evidence" value="ECO:0007669"/>
    <property type="project" value="InterPro"/>
</dbReference>
<dbReference type="InterPro" id="IPR015797">
    <property type="entry name" value="NUDIX_hydrolase-like_dom_sf"/>
</dbReference>
<protein>
    <submittedName>
        <fullName evidence="2">CoA pyrophosphatase</fullName>
    </submittedName>
</protein>
<dbReference type="InterPro" id="IPR045121">
    <property type="entry name" value="CoAse"/>
</dbReference>
<dbReference type="PROSITE" id="PS51462">
    <property type="entry name" value="NUDIX"/>
    <property type="match status" value="1"/>
</dbReference>
<comment type="caution">
    <text evidence="2">The sequence shown here is derived from an EMBL/GenBank/DDBJ whole genome shotgun (WGS) entry which is preliminary data.</text>
</comment>
<dbReference type="Proteomes" id="UP000754644">
    <property type="component" value="Unassembled WGS sequence"/>
</dbReference>
<evidence type="ECO:0000313" key="3">
    <source>
        <dbReference type="Proteomes" id="UP000754644"/>
    </source>
</evidence>
<organism evidence="2 3">
    <name type="scientific">SAR86 cluster bacterium</name>
    <dbReference type="NCBI Taxonomy" id="2030880"/>
    <lineage>
        <taxon>Bacteria</taxon>
        <taxon>Pseudomonadati</taxon>
        <taxon>Pseudomonadota</taxon>
        <taxon>Gammaproteobacteria</taxon>
        <taxon>SAR86 cluster</taxon>
    </lineage>
</organism>
<dbReference type="PANTHER" id="PTHR12992:SF44">
    <property type="entry name" value="NUDIX HYDROLASE DOMAIN-CONTAINING PROTEIN"/>
    <property type="match status" value="1"/>
</dbReference>
<dbReference type="CDD" id="cd03426">
    <property type="entry name" value="NUDIX_CoAse_Nudt7"/>
    <property type="match status" value="1"/>
</dbReference>
<gene>
    <name evidence="2" type="ORF">HQ497_14865</name>
</gene>